<feature type="region of interest" description="Disordered" evidence="1">
    <location>
        <begin position="9"/>
        <end position="30"/>
    </location>
</feature>
<evidence type="ECO:0000313" key="6">
    <source>
        <dbReference type="Proteomes" id="UP000824120"/>
    </source>
</evidence>
<dbReference type="OrthoDB" id="635642at2759"/>
<feature type="region of interest" description="Disordered" evidence="1">
    <location>
        <begin position="56"/>
        <end position="89"/>
    </location>
</feature>
<dbReference type="AlphaFoldDB" id="A0A9J6ABD1"/>
<dbReference type="PANTHER" id="PTHR35549">
    <property type="entry name" value="OS04G0584500 PROTEIN"/>
    <property type="match status" value="1"/>
</dbReference>
<dbReference type="InterPro" id="IPR011989">
    <property type="entry name" value="ARM-like"/>
</dbReference>
<feature type="domain" description="Putative E3 ubiquitin-protein ligase LIN ARM-like" evidence="3">
    <location>
        <begin position="629"/>
        <end position="1029"/>
    </location>
</feature>
<evidence type="ECO:0008006" key="7">
    <source>
        <dbReference type="Google" id="ProtNLM"/>
    </source>
</evidence>
<dbReference type="InterPro" id="IPR056512">
    <property type="entry name" value="LIN_N"/>
</dbReference>
<feature type="domain" description="Putative E3 ubiquitin-protein ligase LIN N-terminal" evidence="2">
    <location>
        <begin position="101"/>
        <end position="327"/>
    </location>
</feature>
<dbReference type="Pfam" id="PF23568">
    <property type="entry name" value="ARM_LIN"/>
    <property type="match status" value="1"/>
</dbReference>
<accession>A0A9J6ABD1</accession>
<dbReference type="InterPro" id="IPR055566">
    <property type="entry name" value="ARM_LIN"/>
</dbReference>
<dbReference type="SUPFAM" id="SSF48371">
    <property type="entry name" value="ARM repeat"/>
    <property type="match status" value="1"/>
</dbReference>
<evidence type="ECO:0000259" key="3">
    <source>
        <dbReference type="Pfam" id="PF23628"/>
    </source>
</evidence>
<feature type="domain" description="Putative E3 ubiquitin-protein ligase LIN ARM repeats" evidence="4">
    <location>
        <begin position="466"/>
        <end position="628"/>
    </location>
</feature>
<protein>
    <recommendedName>
        <fullName evidence="7">E3 ubiquitin-protein ligase LIN</fullName>
    </recommendedName>
</protein>
<gene>
    <name evidence="5" type="ORF">H5410_007175</name>
</gene>
<sequence length="1041" mass="117859">MASLQELLADEGFESTKRTPARTHRKVKFKDREDSNNIALPIYICHDRRSSLDFSKTKSRRPFSSTTSSVHSSQKSNVKSTHTHVEGNIPRRDEPAIDEIAIRAVISILSGFVGQYSRDKDFREDIKEKCYACFMRKKSYSDDGIFADIELAIESIERLVDSIDDTKREVKVKSLQYSIRLLTIVASLNSNNSGNASTCGIPNSNLSACAQLYLSIVYKLEKNDRIAARHLLQVFVDSPYLARTHLLPELWEHLFLPHLLHLKIWHTQELEVLSSLEYAEKEKHMKALNKLYNDHVDIGTTKFALYYKQWLKVGAQAPAVPSVPLPSKVGYSTSRRRSMDSVTSNSSVKNNSLYRAVFGPITERKSMDAARNGIWDHEEEEKEKISSIGDDLMQGNYSPKKTVVHRRSSSQSNRTPKHDQWDHTHKKSDRFPYFSCQSEPVECLREGNSKIGSVSIRKEEEIIPSVSNDLSRAIFAICSSDSLSECELAIRLVAKSWLDSHGDPETVKRLSTAPVIEGIMNVLFASEDDEILELAISILAELVTRKETNGQIILNSDSQLDIFLKLLRSSSLFLKAAILLYLVQPKAKQMISIEWIPLVLRVLEFADQLQTLFTVQRSPQEAAYYLLDQLLTGFDEDKNFENCRQVISLGGLSLLLRRVETGNVSEKSKVASIMYYCVQSDGSCRHYLAKNLNKDCLLPLLLLQNQHNTRGHVFAFLTELLCIDKQIQRIEFLRGLLSGWGMVNTLHILLLYLQRAQQEERPIISAILLQLDLLVIMLQGDPNECSVYREEVIEEIIKALDCQVFNEKVQVQSARALLILGSCFSYAGEPVVEQCLLKEAGYDENAGDSYLGKNFILNSYTNLVNSPSHDLFFMLNFNQNSKSPSPSTKFQNEEEEATRNWQRKTAIVLLNSGNKRLLSGLVDSIANGIPCLGRASLVTVTWMSNFFCFIEDKGVQSLVYSELIPELIKLLKYNNAIEERVLASLSLLKLANNSDYLAKLSPLDKELINDLHKLSEETWTAKELVSIISSSSRHHQQLNVP</sequence>
<feature type="region of interest" description="Disordered" evidence="1">
    <location>
        <begin position="403"/>
        <end position="426"/>
    </location>
</feature>
<dbReference type="Gene3D" id="1.25.10.10">
    <property type="entry name" value="Leucine-rich Repeat Variant"/>
    <property type="match status" value="1"/>
</dbReference>
<evidence type="ECO:0000313" key="5">
    <source>
        <dbReference type="EMBL" id="KAG5621957.1"/>
    </source>
</evidence>
<evidence type="ECO:0000256" key="1">
    <source>
        <dbReference type="SAM" id="MobiDB-lite"/>
    </source>
</evidence>
<feature type="compositionally biased region" description="Low complexity" evidence="1">
    <location>
        <begin position="64"/>
        <end position="80"/>
    </location>
</feature>
<dbReference type="InterPro" id="IPR056514">
    <property type="entry name" value="ARM_LIN_2nd"/>
</dbReference>
<name>A0A9J6ABD1_SOLCO</name>
<dbReference type="EMBL" id="JACXVP010000002">
    <property type="protein sequence ID" value="KAG5621957.1"/>
    <property type="molecule type" value="Genomic_DNA"/>
</dbReference>
<feature type="compositionally biased region" description="Basic residues" evidence="1">
    <location>
        <begin position="19"/>
        <end position="29"/>
    </location>
</feature>
<organism evidence="5 6">
    <name type="scientific">Solanum commersonii</name>
    <name type="common">Commerson's wild potato</name>
    <name type="synonym">Commerson's nightshade</name>
    <dbReference type="NCBI Taxonomy" id="4109"/>
    <lineage>
        <taxon>Eukaryota</taxon>
        <taxon>Viridiplantae</taxon>
        <taxon>Streptophyta</taxon>
        <taxon>Embryophyta</taxon>
        <taxon>Tracheophyta</taxon>
        <taxon>Spermatophyta</taxon>
        <taxon>Magnoliopsida</taxon>
        <taxon>eudicotyledons</taxon>
        <taxon>Gunneridae</taxon>
        <taxon>Pentapetalae</taxon>
        <taxon>asterids</taxon>
        <taxon>lamiids</taxon>
        <taxon>Solanales</taxon>
        <taxon>Solanaceae</taxon>
        <taxon>Solanoideae</taxon>
        <taxon>Solaneae</taxon>
        <taxon>Solanum</taxon>
    </lineage>
</organism>
<keyword evidence="6" id="KW-1185">Reference proteome</keyword>
<evidence type="ECO:0000259" key="2">
    <source>
        <dbReference type="Pfam" id="PF23568"/>
    </source>
</evidence>
<reference evidence="5 6" key="1">
    <citation type="submission" date="2020-09" db="EMBL/GenBank/DDBJ databases">
        <title>De no assembly of potato wild relative species, Solanum commersonii.</title>
        <authorList>
            <person name="Cho K."/>
        </authorList>
    </citation>
    <scope>NUCLEOTIDE SEQUENCE [LARGE SCALE GENOMIC DNA]</scope>
    <source>
        <strain evidence="5">LZ3.2</strain>
        <tissue evidence="5">Leaf</tissue>
    </source>
</reference>
<dbReference type="PANTHER" id="PTHR35549:SF3">
    <property type="entry name" value="E3 UBIQUITIN-PROTEIN LIGASE LIN"/>
    <property type="match status" value="1"/>
</dbReference>
<evidence type="ECO:0000259" key="4">
    <source>
        <dbReference type="Pfam" id="PF23654"/>
    </source>
</evidence>
<dbReference type="Pfam" id="PF23628">
    <property type="entry name" value="ARM_LIN_C"/>
    <property type="match status" value="1"/>
</dbReference>
<dbReference type="Pfam" id="PF23654">
    <property type="entry name" value="ARM_LIN_2nd"/>
    <property type="match status" value="1"/>
</dbReference>
<dbReference type="InterPro" id="IPR016024">
    <property type="entry name" value="ARM-type_fold"/>
</dbReference>
<proteinExistence type="predicted"/>
<comment type="caution">
    <text evidence="5">The sequence shown here is derived from an EMBL/GenBank/DDBJ whole genome shotgun (WGS) entry which is preliminary data.</text>
</comment>
<dbReference type="Proteomes" id="UP000824120">
    <property type="component" value="Chromosome 2"/>
</dbReference>